<gene>
    <name evidence="2" type="ORF">HZF06_19720</name>
</gene>
<dbReference type="RefSeq" id="WP_021800438.1">
    <property type="nucleotide sequence ID" value="NZ_CP059378.1"/>
</dbReference>
<dbReference type="PROSITE" id="PS51257">
    <property type="entry name" value="PROKAR_LIPOPROTEIN"/>
    <property type="match status" value="1"/>
</dbReference>
<proteinExistence type="predicted"/>
<organism evidence="2 3">
    <name type="scientific">Clostridium intestinale</name>
    <dbReference type="NCBI Taxonomy" id="36845"/>
    <lineage>
        <taxon>Bacteria</taxon>
        <taxon>Bacillati</taxon>
        <taxon>Bacillota</taxon>
        <taxon>Clostridia</taxon>
        <taxon>Eubacteriales</taxon>
        <taxon>Clostridiaceae</taxon>
        <taxon>Clostridium</taxon>
    </lineage>
</organism>
<evidence type="ECO:0000256" key="1">
    <source>
        <dbReference type="SAM" id="SignalP"/>
    </source>
</evidence>
<evidence type="ECO:0000313" key="3">
    <source>
        <dbReference type="Proteomes" id="UP000512286"/>
    </source>
</evidence>
<feature type="signal peptide" evidence="1">
    <location>
        <begin position="1"/>
        <end position="21"/>
    </location>
</feature>
<evidence type="ECO:0000313" key="2">
    <source>
        <dbReference type="EMBL" id="QLY79273.1"/>
    </source>
</evidence>
<reference evidence="2 3" key="1">
    <citation type="submission" date="2020-07" db="EMBL/GenBank/DDBJ databases">
        <title>Electron transfer.</title>
        <authorList>
            <person name="Huang L."/>
            <person name="Liu X."/>
            <person name="Zhou S."/>
        </authorList>
    </citation>
    <scope>NUCLEOTIDE SEQUENCE [LARGE SCALE GENOMIC DNA]</scope>
    <source>
        <strain evidence="2 3">Lx1</strain>
    </source>
</reference>
<name>A0A7D6ZTD8_9CLOT</name>
<evidence type="ECO:0008006" key="4">
    <source>
        <dbReference type="Google" id="ProtNLM"/>
    </source>
</evidence>
<dbReference type="KEGG" id="cint:HZF06_19720"/>
<protein>
    <recommendedName>
        <fullName evidence="4">Lipoprotein</fullName>
    </recommendedName>
</protein>
<sequence length="191" mass="20649">MKKKTLLSVIAAATLAVTIFAGCGKKEDTAKTNTDTPTKTEDKTDAVTTASIVNDADAFVKAASKEGTWIIATLGDLKVDKEIKLDGEFKNGKKDDKGNDVIQRKIGLYTQDADHKVTARFTLTAPKLTVTSPNARIQSGTFKGDVYVSVDNFQLVDAKIDGNLYFTTDTAKSTFKMDDKSSVTGVQELKK</sequence>
<dbReference type="AlphaFoldDB" id="A0A7D6ZTD8"/>
<accession>A0A7D6ZTD8</accession>
<dbReference type="Proteomes" id="UP000512286">
    <property type="component" value="Chromosome"/>
</dbReference>
<keyword evidence="1" id="KW-0732">Signal</keyword>
<feature type="chain" id="PRO_5038363972" description="Lipoprotein" evidence="1">
    <location>
        <begin position="22"/>
        <end position="191"/>
    </location>
</feature>
<dbReference type="EMBL" id="CP059378">
    <property type="protein sequence ID" value="QLY79273.1"/>
    <property type="molecule type" value="Genomic_DNA"/>
</dbReference>